<dbReference type="RefSeq" id="XP_018333943.1">
    <property type="nucleotide sequence ID" value="XM_018478441.1"/>
</dbReference>
<sequence>MAPFILQMPDKPIGNRRPNLRIMYTQNNYGSGIKISDWEKDRESRPRDNDPFAPDKINLHLANYNRLGCLSNEPYTTTTRTMLEQIKTKHHHVIPNTNKYLVSYYSFQGLQPCFIEKSTDSVCTNFPNDYVTTMQKDYSPPKPIVIKGVALPPQPPGLYKRSRWPDATNVETKFWDDTLLKQICLTQKRKQVKVGYIKKINEL</sequence>
<protein>
    <submittedName>
        <fullName evidence="2">Uncharacterized protein LOC108743035</fullName>
    </submittedName>
</protein>
<gene>
    <name evidence="2" type="primary">LOC108743035</name>
</gene>
<dbReference type="Proteomes" id="UP000192223">
    <property type="component" value="Unplaced"/>
</dbReference>
<dbReference type="InParanoid" id="A0A1W4XN86"/>
<dbReference type="Pfam" id="PF15139">
    <property type="entry name" value="CFAP95"/>
    <property type="match status" value="1"/>
</dbReference>
<proteinExistence type="predicted"/>
<dbReference type="InterPro" id="IPR027905">
    <property type="entry name" value="CFAP95"/>
</dbReference>
<name>A0A1W4XN86_AGRPL</name>
<evidence type="ECO:0000313" key="1">
    <source>
        <dbReference type="Proteomes" id="UP000192223"/>
    </source>
</evidence>
<evidence type="ECO:0000313" key="2">
    <source>
        <dbReference type="RefSeq" id="XP_018333943.1"/>
    </source>
</evidence>
<organism evidence="1 2">
    <name type="scientific">Agrilus planipennis</name>
    <name type="common">Emerald ash borer</name>
    <name type="synonym">Agrilus marcopoli</name>
    <dbReference type="NCBI Taxonomy" id="224129"/>
    <lineage>
        <taxon>Eukaryota</taxon>
        <taxon>Metazoa</taxon>
        <taxon>Ecdysozoa</taxon>
        <taxon>Arthropoda</taxon>
        <taxon>Hexapoda</taxon>
        <taxon>Insecta</taxon>
        <taxon>Pterygota</taxon>
        <taxon>Neoptera</taxon>
        <taxon>Endopterygota</taxon>
        <taxon>Coleoptera</taxon>
        <taxon>Polyphaga</taxon>
        <taxon>Elateriformia</taxon>
        <taxon>Buprestoidea</taxon>
        <taxon>Buprestidae</taxon>
        <taxon>Agrilinae</taxon>
        <taxon>Agrilus</taxon>
    </lineage>
</organism>
<dbReference type="GeneID" id="108743035"/>
<dbReference type="KEGG" id="apln:108743035"/>
<accession>A0A1W4XN86</accession>
<dbReference type="AlphaFoldDB" id="A0A1W4XN86"/>
<dbReference type="OrthoDB" id="6610762at2759"/>
<reference evidence="2" key="1">
    <citation type="submission" date="2025-08" db="UniProtKB">
        <authorList>
            <consortium name="RefSeq"/>
        </authorList>
    </citation>
    <scope>IDENTIFICATION</scope>
    <source>
        <tissue evidence="2">Entire body</tissue>
    </source>
</reference>
<keyword evidence="1" id="KW-1185">Reference proteome</keyword>